<evidence type="ECO:0000313" key="2">
    <source>
        <dbReference type="EMBL" id="RAP02872.1"/>
    </source>
</evidence>
<feature type="transmembrane region" description="Helical" evidence="1">
    <location>
        <begin position="106"/>
        <end position="122"/>
    </location>
</feature>
<reference evidence="2 3" key="1">
    <citation type="submission" date="2017-05" db="EMBL/GenBank/DDBJ databases">
        <title>Host range expansion of the Methanosphaera genus to humans and monogastric animals involves recent and extensive reduction in genome content.</title>
        <authorList>
            <person name="Hoedt E.C."/>
            <person name="Volmer J.G."/>
            <person name="Parks D.H."/>
            <person name="Rosewarne C.P."/>
            <person name="Denman S.E."/>
            <person name="Mcsweeney C.S."/>
            <person name="O Cuiv P."/>
            <person name="Hugenholtz P."/>
            <person name="Tyson G.W."/>
            <person name="Morrison M."/>
        </authorList>
    </citation>
    <scope>NUCLEOTIDE SEQUENCE [LARGE SCALE GENOMIC DNA]</scope>
    <source>
        <strain evidence="2 3">PA5</strain>
    </source>
</reference>
<protein>
    <recommendedName>
        <fullName evidence="4">Zinc ribbon domain-containing protein</fullName>
    </recommendedName>
</protein>
<dbReference type="AlphaFoldDB" id="A0A328PY65"/>
<proteinExistence type="predicted"/>
<name>A0A328PY65_9EURY</name>
<keyword evidence="1" id="KW-0812">Transmembrane</keyword>
<dbReference type="EMBL" id="NGJK01000067">
    <property type="protein sequence ID" value="RAP02872.1"/>
    <property type="molecule type" value="Genomic_DNA"/>
</dbReference>
<dbReference type="Proteomes" id="UP000248557">
    <property type="component" value="Unassembled WGS sequence"/>
</dbReference>
<dbReference type="RefSeq" id="WP_112149640.1">
    <property type="nucleotide sequence ID" value="NZ_CATZNA010000072.1"/>
</dbReference>
<sequence length="148" mass="17176">MKCDRCNFENPENESYCINCGQKLPEKPMVTHIIVKFSNKIPENNENNNYYSVTYRGPDNTEINDTAYGCIKKTMKDNKKLFIAIILNLIVAGTGHLYLKRYYRGIIFLILTIGLCLTSLYNSQFVNLVISAYVIQTIDVIFCYYERQ</sequence>
<evidence type="ECO:0000256" key="1">
    <source>
        <dbReference type="SAM" id="Phobius"/>
    </source>
</evidence>
<comment type="caution">
    <text evidence="2">The sequence shown here is derived from an EMBL/GenBank/DDBJ whole genome shotgun (WGS) entry which is preliminary data.</text>
</comment>
<evidence type="ECO:0000313" key="3">
    <source>
        <dbReference type="Proteomes" id="UP000248557"/>
    </source>
</evidence>
<organism evidence="2 3">
    <name type="scientific">Methanosphaera stadtmanae</name>
    <dbReference type="NCBI Taxonomy" id="2317"/>
    <lineage>
        <taxon>Archaea</taxon>
        <taxon>Methanobacteriati</taxon>
        <taxon>Methanobacteriota</taxon>
        <taxon>Methanomada group</taxon>
        <taxon>Methanobacteria</taxon>
        <taxon>Methanobacteriales</taxon>
        <taxon>Methanobacteriaceae</taxon>
        <taxon>Methanosphaera</taxon>
    </lineage>
</organism>
<evidence type="ECO:0008006" key="4">
    <source>
        <dbReference type="Google" id="ProtNLM"/>
    </source>
</evidence>
<keyword evidence="1" id="KW-1133">Transmembrane helix</keyword>
<keyword evidence="1" id="KW-0472">Membrane</keyword>
<accession>A0A328PY65</accession>
<gene>
    <name evidence="2" type="ORF">CA615_05235</name>
</gene>
<feature type="transmembrane region" description="Helical" evidence="1">
    <location>
        <begin position="81"/>
        <end position="99"/>
    </location>
</feature>